<dbReference type="PROSITE" id="PS51782">
    <property type="entry name" value="LYSM"/>
    <property type="match status" value="1"/>
</dbReference>
<dbReference type="Proteomes" id="UP000189956">
    <property type="component" value="Unassembled WGS sequence"/>
</dbReference>
<dbReference type="Gene3D" id="3.10.350.10">
    <property type="entry name" value="LysM domain"/>
    <property type="match status" value="1"/>
</dbReference>
<dbReference type="Gene3D" id="3.40.50.2300">
    <property type="match status" value="1"/>
</dbReference>
<dbReference type="RefSeq" id="WP_078735940.1">
    <property type="nucleotide sequence ID" value="NZ_FUWL01000020.1"/>
</dbReference>
<dbReference type="SUPFAM" id="SSF53822">
    <property type="entry name" value="Periplasmic binding protein-like I"/>
    <property type="match status" value="1"/>
</dbReference>
<evidence type="ECO:0000259" key="2">
    <source>
        <dbReference type="PROSITE" id="PS51782"/>
    </source>
</evidence>
<sequence length="579" mass="64334">MNRLAHILTLMMLVPVLPLGSFGKARGMACPSSSLTSVVRTMAQDGRVLYHAVERGETLSSIARKYNVSLDDILSVNSNLSRDKISPGMIILIPEKGTKVNKTKQETQREQPVKEEKRAIKAEESRPQKPVEPVRSERIAHSVPESTLPVPTKGLKPYVVPSGQTIYNLCKITGWSEEQLLYYNPQVKHGLRAGMTILIPQEIQVDSIAPHLPTPDKGKDPFRGIFTPVVPTMPALKIVLALPFSTDSGNRFSDYYEGFLLALKETQEAGNSVDLYVYDCSPANMRTTMNEIDKLTSVDYIIGGVSDESIKLLASAAELKGAAYIIPFTSKNYPLVDVKNVNVFQVNTPHDVMHEVAAARFVREHQGDHVCIVRSDEMTNHKGAFISTLKSHMNRGGISYEELNIGAMMLTKSDVQRLSQNYSRTVMIPTSGSLVAATGVLAPITHAMDSLAVNNVTAFGYPEWQTYYAIVPQLSKVGATFYTPFYADTKASAYKAFQREFVTWFSHSIGNTYPKYSVLGYDTGRYFLFKRPEEAHGTAQESGLQSQFDFMADEKNTRRFNNHGVIFVQYNSDGTVEGR</sequence>
<feature type="domain" description="LysM" evidence="2">
    <location>
        <begin position="49"/>
        <end position="93"/>
    </location>
</feature>
<evidence type="ECO:0000256" key="1">
    <source>
        <dbReference type="SAM" id="MobiDB-lite"/>
    </source>
</evidence>
<name>A0A1T4NCN4_PORCN</name>
<accession>A0A1T4NCN4</accession>
<dbReference type="InterPro" id="IPR036779">
    <property type="entry name" value="LysM_dom_sf"/>
</dbReference>
<dbReference type="SMART" id="SM00257">
    <property type="entry name" value="LysM"/>
    <property type="match status" value="2"/>
</dbReference>
<feature type="region of interest" description="Disordered" evidence="1">
    <location>
        <begin position="100"/>
        <end position="148"/>
    </location>
</feature>
<gene>
    <name evidence="3" type="ORF">SAMN02745205_01857</name>
</gene>
<dbReference type="InterPro" id="IPR028082">
    <property type="entry name" value="Peripla_BP_I"/>
</dbReference>
<feature type="compositionally biased region" description="Basic and acidic residues" evidence="1">
    <location>
        <begin position="103"/>
        <end position="140"/>
    </location>
</feature>
<dbReference type="CDD" id="cd00118">
    <property type="entry name" value="LysM"/>
    <property type="match status" value="1"/>
</dbReference>
<dbReference type="Pfam" id="PF01476">
    <property type="entry name" value="LysM"/>
    <property type="match status" value="2"/>
</dbReference>
<dbReference type="EMBL" id="FUWL01000020">
    <property type="protein sequence ID" value="SJZ76895.1"/>
    <property type="molecule type" value="Genomic_DNA"/>
</dbReference>
<dbReference type="InterPro" id="IPR018392">
    <property type="entry name" value="LysM"/>
</dbReference>
<protein>
    <submittedName>
        <fullName evidence="3">LysM domain-containing protein</fullName>
    </submittedName>
</protein>
<proteinExistence type="predicted"/>
<evidence type="ECO:0000313" key="4">
    <source>
        <dbReference type="Proteomes" id="UP000189956"/>
    </source>
</evidence>
<dbReference type="PANTHER" id="PTHR33734:SF22">
    <property type="entry name" value="MEMBRANE-BOUND LYTIC MUREIN TRANSGLYCOSYLASE D"/>
    <property type="match status" value="1"/>
</dbReference>
<reference evidence="3 4" key="1">
    <citation type="submission" date="2017-02" db="EMBL/GenBank/DDBJ databases">
        <authorList>
            <person name="Peterson S.W."/>
        </authorList>
    </citation>
    <scope>NUCLEOTIDE SEQUENCE [LARGE SCALE GENOMIC DNA]</scope>
    <source>
        <strain evidence="3 4">ATCC 700135</strain>
    </source>
</reference>
<evidence type="ECO:0000313" key="3">
    <source>
        <dbReference type="EMBL" id="SJZ76895.1"/>
    </source>
</evidence>
<dbReference type="AlphaFoldDB" id="A0A1T4NCN4"/>
<dbReference type="SUPFAM" id="SSF54106">
    <property type="entry name" value="LysM domain"/>
    <property type="match status" value="2"/>
</dbReference>
<dbReference type="PANTHER" id="PTHR33734">
    <property type="entry name" value="LYSM DOMAIN-CONTAINING GPI-ANCHORED PROTEIN 2"/>
    <property type="match status" value="1"/>
</dbReference>
<organism evidence="3 4">
    <name type="scientific">Porphyromonas cangingivalis</name>
    <dbReference type="NCBI Taxonomy" id="36874"/>
    <lineage>
        <taxon>Bacteria</taxon>
        <taxon>Pseudomonadati</taxon>
        <taxon>Bacteroidota</taxon>
        <taxon>Bacteroidia</taxon>
        <taxon>Bacteroidales</taxon>
        <taxon>Porphyromonadaceae</taxon>
        <taxon>Porphyromonas</taxon>
    </lineage>
</organism>